<organism evidence="1 2">
    <name type="scientific">Araneus ventricosus</name>
    <name type="common">Orbweaver spider</name>
    <name type="synonym">Epeira ventricosa</name>
    <dbReference type="NCBI Taxonomy" id="182803"/>
    <lineage>
        <taxon>Eukaryota</taxon>
        <taxon>Metazoa</taxon>
        <taxon>Ecdysozoa</taxon>
        <taxon>Arthropoda</taxon>
        <taxon>Chelicerata</taxon>
        <taxon>Arachnida</taxon>
        <taxon>Araneae</taxon>
        <taxon>Araneomorphae</taxon>
        <taxon>Entelegynae</taxon>
        <taxon>Araneoidea</taxon>
        <taxon>Araneidae</taxon>
        <taxon>Araneus</taxon>
    </lineage>
</organism>
<dbReference type="EMBL" id="BGPR01002150">
    <property type="protein sequence ID" value="GBM68570.1"/>
    <property type="molecule type" value="Genomic_DNA"/>
</dbReference>
<gene>
    <name evidence="1" type="ORF">AVEN_82444_1</name>
</gene>
<comment type="caution">
    <text evidence="1">The sequence shown here is derived from an EMBL/GenBank/DDBJ whole genome shotgun (WGS) entry which is preliminary data.</text>
</comment>
<dbReference type="AlphaFoldDB" id="A0A4Y2HTC8"/>
<keyword evidence="2" id="KW-1185">Reference proteome</keyword>
<proteinExistence type="predicted"/>
<protein>
    <submittedName>
        <fullName evidence="1">Uncharacterized protein</fullName>
    </submittedName>
</protein>
<sequence length="169" mass="18962">MAGLPFLISPLRVPLMTTLPTAFSPLWEQQPAEIRPTSIEVAWPDSAGLGVRELVKVAIVLGKVKSDVNVAAEELFMFANKSLELSDFRSKEAVSKNSLRPDIFNFGCWFPQMERSDNGAGSTIMQRFPKFSTSAHVYSTHVQTLKVNLKKSSLRKYLNNNRRKYITGL</sequence>
<dbReference type="Proteomes" id="UP000499080">
    <property type="component" value="Unassembled WGS sequence"/>
</dbReference>
<name>A0A4Y2HTC8_ARAVE</name>
<evidence type="ECO:0000313" key="1">
    <source>
        <dbReference type="EMBL" id="GBM68570.1"/>
    </source>
</evidence>
<reference evidence="1 2" key="1">
    <citation type="journal article" date="2019" name="Sci. Rep.">
        <title>Orb-weaving spider Araneus ventricosus genome elucidates the spidroin gene catalogue.</title>
        <authorList>
            <person name="Kono N."/>
            <person name="Nakamura H."/>
            <person name="Ohtoshi R."/>
            <person name="Moran D.A.P."/>
            <person name="Shinohara A."/>
            <person name="Yoshida Y."/>
            <person name="Fujiwara M."/>
            <person name="Mori M."/>
            <person name="Tomita M."/>
            <person name="Arakawa K."/>
        </authorList>
    </citation>
    <scope>NUCLEOTIDE SEQUENCE [LARGE SCALE GENOMIC DNA]</scope>
</reference>
<accession>A0A4Y2HTC8</accession>
<evidence type="ECO:0000313" key="2">
    <source>
        <dbReference type="Proteomes" id="UP000499080"/>
    </source>
</evidence>